<dbReference type="InterPro" id="IPR007236">
    <property type="entry name" value="SlyX"/>
</dbReference>
<evidence type="ECO:0000313" key="3">
    <source>
        <dbReference type="Proteomes" id="UP000199107"/>
    </source>
</evidence>
<accession>A0A1G9QHG9</accession>
<protein>
    <submittedName>
        <fullName evidence="2">SlyX protein</fullName>
    </submittedName>
</protein>
<dbReference type="EMBL" id="FNGH01000009">
    <property type="protein sequence ID" value="SDM10488.1"/>
    <property type="molecule type" value="Genomic_DNA"/>
</dbReference>
<reference evidence="3" key="1">
    <citation type="submission" date="2016-10" db="EMBL/GenBank/DDBJ databases">
        <authorList>
            <person name="Varghese N."/>
            <person name="Submissions S."/>
        </authorList>
    </citation>
    <scope>NUCLEOTIDE SEQUENCE [LARGE SCALE GENOMIC DNA]</scope>
    <source>
        <strain evidence="3">AAP</strain>
    </source>
</reference>
<evidence type="ECO:0000313" key="2">
    <source>
        <dbReference type="EMBL" id="SDM10488.1"/>
    </source>
</evidence>
<proteinExistence type="predicted"/>
<dbReference type="Proteomes" id="UP000199107">
    <property type="component" value="Unassembled WGS sequence"/>
</dbReference>
<evidence type="ECO:0000256" key="1">
    <source>
        <dbReference type="SAM" id="MobiDB-lite"/>
    </source>
</evidence>
<feature type="region of interest" description="Disordered" evidence="1">
    <location>
        <begin position="70"/>
        <end position="91"/>
    </location>
</feature>
<sequence>MNGNTQRGDSSMPDRDSLAALTARLETLENRTAHQEHWLDQLDEAVASQEQRLQELMRLNALMQKRLREQQQALNDQAEGFDPGQELPPHY</sequence>
<dbReference type="STRING" id="48727.SAMN05192555_109135"/>
<name>A0A1G9QHG9_9GAMM</name>
<dbReference type="AlphaFoldDB" id="A0A1G9QHG9"/>
<organism evidence="2 3">
    <name type="scientific">Franzmannia pantelleriensis</name>
    <dbReference type="NCBI Taxonomy" id="48727"/>
    <lineage>
        <taxon>Bacteria</taxon>
        <taxon>Pseudomonadati</taxon>
        <taxon>Pseudomonadota</taxon>
        <taxon>Gammaproteobacteria</taxon>
        <taxon>Oceanospirillales</taxon>
        <taxon>Halomonadaceae</taxon>
        <taxon>Franzmannia</taxon>
    </lineage>
</organism>
<keyword evidence="3" id="KW-1185">Reference proteome</keyword>
<dbReference type="Gene3D" id="1.20.5.300">
    <property type="match status" value="1"/>
</dbReference>
<gene>
    <name evidence="2" type="ORF">SAMN05192555_109135</name>
</gene>
<dbReference type="Pfam" id="PF04102">
    <property type="entry name" value="SlyX"/>
    <property type="match status" value="1"/>
</dbReference>